<evidence type="ECO:0000313" key="3">
    <source>
        <dbReference type="EMBL" id="PWG59073.1"/>
    </source>
</evidence>
<dbReference type="OrthoDB" id="10013990at2"/>
<feature type="transmembrane region" description="Helical" evidence="2">
    <location>
        <begin position="91"/>
        <end position="109"/>
    </location>
</feature>
<comment type="caution">
    <text evidence="3">The sequence shown here is derived from an EMBL/GenBank/DDBJ whole genome shotgun (WGS) entry which is preliminary data.</text>
</comment>
<feature type="transmembrane region" description="Helical" evidence="2">
    <location>
        <begin position="189"/>
        <end position="210"/>
    </location>
</feature>
<evidence type="ECO:0000256" key="2">
    <source>
        <dbReference type="SAM" id="Phobius"/>
    </source>
</evidence>
<reference evidence="3 4" key="1">
    <citation type="journal article" date="2018" name="Int. J. Syst. Evol. Microbiol.">
        <title>Bifidobacterium catulorum sp. nov., a novel taxon from the faeces of the baby common marmoset (Callithrix jacchus).</title>
        <authorList>
            <person name="Modesto M."/>
            <person name="Michelini S."/>
            <person name="Oki K."/>
            <person name="Biavati B."/>
            <person name="Watanabe K."/>
            <person name="Mattarelli P."/>
        </authorList>
    </citation>
    <scope>NUCLEOTIDE SEQUENCE [LARGE SCALE GENOMIC DNA]</scope>
    <source>
        <strain evidence="3 4">MRM 8.19</strain>
    </source>
</reference>
<feature type="compositionally biased region" description="Pro residues" evidence="1">
    <location>
        <begin position="27"/>
        <end position="42"/>
    </location>
</feature>
<protein>
    <submittedName>
        <fullName evidence="3">Uncharacterized protein</fullName>
    </submittedName>
</protein>
<feature type="compositionally biased region" description="Low complexity" evidence="1">
    <location>
        <begin position="1"/>
        <end position="25"/>
    </location>
</feature>
<dbReference type="Proteomes" id="UP000245753">
    <property type="component" value="Unassembled WGS sequence"/>
</dbReference>
<feature type="transmembrane region" description="Helical" evidence="2">
    <location>
        <begin position="121"/>
        <end position="144"/>
    </location>
</feature>
<dbReference type="AlphaFoldDB" id="A0A2U2MQF8"/>
<keyword evidence="4" id="KW-1185">Reference proteome</keyword>
<proteinExistence type="predicted"/>
<keyword evidence="2" id="KW-0472">Membrane</keyword>
<feature type="transmembrane region" description="Helical" evidence="2">
    <location>
        <begin position="156"/>
        <end position="183"/>
    </location>
</feature>
<keyword evidence="2" id="KW-1133">Transmembrane helix</keyword>
<organism evidence="3 4">
    <name type="scientific">Bifidobacterium catulorum</name>
    <dbReference type="NCBI Taxonomy" id="1630173"/>
    <lineage>
        <taxon>Bacteria</taxon>
        <taxon>Bacillati</taxon>
        <taxon>Actinomycetota</taxon>
        <taxon>Actinomycetes</taxon>
        <taxon>Bifidobacteriales</taxon>
        <taxon>Bifidobacteriaceae</taxon>
        <taxon>Bifidobacterium</taxon>
    </lineage>
</organism>
<sequence>MSNPQNPINPQVPQNAQVPQNTQAPYAPQPPQGLHSPQPPQGWAPRPGYAAPQVPGPRPVPPNQGYWNQEPPQTAPEAAQADISDEKITRVSVILMVVFLGIDVLQSIPNLIPGFGDYTSIAARILIGFSPWTYLAFALAVYLLGERLAAPSRPEYATVGPVLLAVGAVARLVASIMGVFMVYNIINSLLLIVAYGMLLAIAVIILLAVLGKGSDAKTR</sequence>
<evidence type="ECO:0000256" key="1">
    <source>
        <dbReference type="SAM" id="MobiDB-lite"/>
    </source>
</evidence>
<name>A0A2U2MQF8_9BIFI</name>
<evidence type="ECO:0000313" key="4">
    <source>
        <dbReference type="Proteomes" id="UP000245753"/>
    </source>
</evidence>
<keyword evidence="2" id="KW-0812">Transmembrane</keyword>
<gene>
    <name evidence="3" type="ORF">DF200_09535</name>
</gene>
<feature type="region of interest" description="Disordered" evidence="1">
    <location>
        <begin position="1"/>
        <end position="81"/>
    </location>
</feature>
<dbReference type="RefSeq" id="WP_109138038.1">
    <property type="nucleotide sequence ID" value="NZ_QFFN01000041.1"/>
</dbReference>
<accession>A0A2U2MQF8</accession>
<feature type="compositionally biased region" description="Low complexity" evidence="1">
    <location>
        <begin position="63"/>
        <end position="81"/>
    </location>
</feature>
<dbReference type="EMBL" id="QFFN01000041">
    <property type="protein sequence ID" value="PWG59073.1"/>
    <property type="molecule type" value="Genomic_DNA"/>
</dbReference>